<keyword evidence="1" id="KW-0472">Membrane</keyword>
<evidence type="ECO:0000313" key="3">
    <source>
        <dbReference type="Proteomes" id="UP000233469"/>
    </source>
</evidence>
<dbReference type="SUPFAM" id="SSF53098">
    <property type="entry name" value="Ribonuclease H-like"/>
    <property type="match status" value="1"/>
</dbReference>
<accession>A0A2N1L315</accession>
<evidence type="ECO:0000313" key="2">
    <source>
        <dbReference type="EMBL" id="PKK43779.1"/>
    </source>
</evidence>
<keyword evidence="1" id="KW-0812">Transmembrane</keyword>
<comment type="caution">
    <text evidence="2">The sequence shown here is derived from an EMBL/GenBank/DDBJ whole genome shotgun (WGS) entry which is preliminary data.</text>
</comment>
<evidence type="ECO:0000256" key="1">
    <source>
        <dbReference type="SAM" id="Phobius"/>
    </source>
</evidence>
<feature type="non-terminal residue" evidence="2">
    <location>
        <position position="1"/>
    </location>
</feature>
<gene>
    <name evidence="2" type="ORF">RhiirC2_672082</name>
</gene>
<feature type="transmembrane region" description="Helical" evidence="1">
    <location>
        <begin position="57"/>
        <end position="74"/>
    </location>
</feature>
<dbReference type="PANTHER" id="PTHR47501">
    <property type="entry name" value="TRANSPOSASE-RELATED"/>
    <property type="match status" value="1"/>
</dbReference>
<dbReference type="AlphaFoldDB" id="A0A2N1L315"/>
<keyword evidence="1" id="KW-1133">Transmembrane helix</keyword>
<dbReference type="Proteomes" id="UP000233469">
    <property type="component" value="Unassembled WGS sequence"/>
</dbReference>
<dbReference type="PANTHER" id="PTHR47501:SF5">
    <property type="entry name" value="HAT C-TERMINAL DIMERISATION DOMAIN-CONTAINING PROTEIN"/>
    <property type="match status" value="1"/>
</dbReference>
<reference evidence="2 3" key="1">
    <citation type="submission" date="2016-04" db="EMBL/GenBank/DDBJ databases">
        <title>Genome analyses suggest a sexual origin of heterokaryosis in a supposedly ancient asexual fungus.</title>
        <authorList>
            <person name="Ropars J."/>
            <person name="Sedzielewska K."/>
            <person name="Noel J."/>
            <person name="Charron P."/>
            <person name="Farinelli L."/>
            <person name="Marton T."/>
            <person name="Kruger M."/>
            <person name="Pelin A."/>
            <person name="Brachmann A."/>
            <person name="Corradi N."/>
        </authorList>
    </citation>
    <scope>NUCLEOTIDE SEQUENCE [LARGE SCALE GENOMIC DNA]</scope>
    <source>
        <strain evidence="2 3">C2</strain>
    </source>
</reference>
<dbReference type="EMBL" id="LLXL01009252">
    <property type="protein sequence ID" value="PKK43779.1"/>
    <property type="molecule type" value="Genomic_DNA"/>
</dbReference>
<reference evidence="2 3" key="2">
    <citation type="submission" date="2017-10" db="EMBL/GenBank/DDBJ databases">
        <title>Extensive intraspecific genome diversity in a model arbuscular mycorrhizal fungus.</title>
        <authorList>
            <person name="Chen E.C.H."/>
            <person name="Morin E."/>
            <person name="Baudet D."/>
            <person name="Noel J."/>
            <person name="Ndikumana S."/>
            <person name="Charron P."/>
            <person name="St-Onge C."/>
            <person name="Giorgi J."/>
            <person name="Grigoriev I.V."/>
            <person name="Roux C."/>
            <person name="Martin F.M."/>
            <person name="Corradi N."/>
        </authorList>
    </citation>
    <scope>NUCLEOTIDE SEQUENCE [LARGE SCALE GENOMIC DNA]</scope>
    <source>
        <strain evidence="2 3">C2</strain>
    </source>
</reference>
<protein>
    <submittedName>
        <fullName evidence="2">Uncharacterized protein</fullName>
    </submittedName>
</protein>
<dbReference type="InterPro" id="IPR012337">
    <property type="entry name" value="RNaseH-like_sf"/>
</dbReference>
<sequence length="78" mass="9210">SKNQLPFLGISVHWINKKWELQSLTLDFCLLSGQHSGENLAQQFMKVLEDFKIETKVCNYIGLEILIFFLIFFFDFSF</sequence>
<name>A0A2N1L315_9GLOM</name>
<organism evidence="2 3">
    <name type="scientific">Rhizophagus irregularis</name>
    <dbReference type="NCBI Taxonomy" id="588596"/>
    <lineage>
        <taxon>Eukaryota</taxon>
        <taxon>Fungi</taxon>
        <taxon>Fungi incertae sedis</taxon>
        <taxon>Mucoromycota</taxon>
        <taxon>Glomeromycotina</taxon>
        <taxon>Glomeromycetes</taxon>
        <taxon>Glomerales</taxon>
        <taxon>Glomeraceae</taxon>
        <taxon>Rhizophagus</taxon>
    </lineage>
</organism>
<proteinExistence type="predicted"/>